<sequence>MKLPSKLTKKHAIAGVIILALAFGFGGWKIFANGTEETGGTDETGGGEEVESPVFRHPLSGLQVSEDLSILPRVYAVMIDNSVDAWPPSGVDRAFLVIEAPVEASIPRFEAFFSADTDVEKIGPVRSARPYFIDWANEFDALYAHVGGSNAALDLIASTGTFDLNEFYNGVFFWRSSDRYAPHNTYTSTALLAAAVAKAEERGRAPETLYGTWKFIDDEKSEDGEKKGVTVQYNSALYSVHWEYDAETNAYLRSQGGREAKTADGTRLTANNIVVMVTDVAVLDSVGRRSVRTTGEGKAWLLQDGKTIEITWKKPSVSERLAFYDADGNQVAMGAGNTWIEVIPSEKDVSIN</sequence>
<keyword evidence="1" id="KW-1133">Transmembrane helix</keyword>
<keyword evidence="1" id="KW-0472">Membrane</keyword>
<accession>A0A1F7W7X0</accession>
<organism evidence="4 5">
    <name type="scientific">Candidatus Uhrbacteria bacterium RIFOXYB2_FULL_57_15</name>
    <dbReference type="NCBI Taxonomy" id="1802422"/>
    <lineage>
        <taxon>Bacteria</taxon>
        <taxon>Candidatus Uhriibacteriota</taxon>
    </lineage>
</organism>
<dbReference type="Gene3D" id="3.50.90.10">
    <property type="entry name" value="YerB-like"/>
    <property type="match status" value="1"/>
</dbReference>
<dbReference type="EMBL" id="MGFE01000012">
    <property type="protein sequence ID" value="OGL98891.1"/>
    <property type="molecule type" value="Genomic_DNA"/>
</dbReference>
<proteinExistence type="predicted"/>
<dbReference type="InterPro" id="IPR023158">
    <property type="entry name" value="YerB-like_sf"/>
</dbReference>
<evidence type="ECO:0000313" key="5">
    <source>
        <dbReference type="Proteomes" id="UP000176501"/>
    </source>
</evidence>
<feature type="domain" description="DUF3048" evidence="3">
    <location>
        <begin position="229"/>
        <end position="340"/>
    </location>
</feature>
<dbReference type="InterPro" id="IPR035328">
    <property type="entry name" value="DUF3048_C"/>
</dbReference>
<evidence type="ECO:0000313" key="4">
    <source>
        <dbReference type="EMBL" id="OGL98891.1"/>
    </source>
</evidence>
<keyword evidence="1" id="KW-0812">Transmembrane</keyword>
<feature type="transmembrane region" description="Helical" evidence="1">
    <location>
        <begin position="12"/>
        <end position="31"/>
    </location>
</feature>
<evidence type="ECO:0000256" key="1">
    <source>
        <dbReference type="SAM" id="Phobius"/>
    </source>
</evidence>
<feature type="domain" description="DUF3048" evidence="2">
    <location>
        <begin position="59"/>
        <end position="199"/>
    </location>
</feature>
<gene>
    <name evidence="4" type="ORF">A2304_04025</name>
</gene>
<comment type="caution">
    <text evidence="4">The sequence shown here is derived from an EMBL/GenBank/DDBJ whole genome shotgun (WGS) entry which is preliminary data.</text>
</comment>
<dbReference type="InterPro" id="IPR021416">
    <property type="entry name" value="DUF3048_N"/>
</dbReference>
<dbReference type="Proteomes" id="UP000176501">
    <property type="component" value="Unassembled WGS sequence"/>
</dbReference>
<evidence type="ECO:0000259" key="2">
    <source>
        <dbReference type="Pfam" id="PF11258"/>
    </source>
</evidence>
<dbReference type="AlphaFoldDB" id="A0A1F7W7X0"/>
<reference evidence="4 5" key="1">
    <citation type="journal article" date="2016" name="Nat. Commun.">
        <title>Thousands of microbial genomes shed light on interconnected biogeochemical processes in an aquifer system.</title>
        <authorList>
            <person name="Anantharaman K."/>
            <person name="Brown C.T."/>
            <person name="Hug L.A."/>
            <person name="Sharon I."/>
            <person name="Castelle C.J."/>
            <person name="Probst A.J."/>
            <person name="Thomas B.C."/>
            <person name="Singh A."/>
            <person name="Wilkins M.J."/>
            <person name="Karaoz U."/>
            <person name="Brodie E.L."/>
            <person name="Williams K.H."/>
            <person name="Hubbard S.S."/>
            <person name="Banfield J.F."/>
        </authorList>
    </citation>
    <scope>NUCLEOTIDE SEQUENCE [LARGE SCALE GENOMIC DNA]</scope>
</reference>
<evidence type="ECO:0008006" key="6">
    <source>
        <dbReference type="Google" id="ProtNLM"/>
    </source>
</evidence>
<dbReference type="Pfam" id="PF11258">
    <property type="entry name" value="DUF3048"/>
    <property type="match status" value="1"/>
</dbReference>
<protein>
    <recommendedName>
        <fullName evidence="6">DUF3048 domain-containing protein</fullName>
    </recommendedName>
</protein>
<name>A0A1F7W7X0_9BACT</name>
<dbReference type="Pfam" id="PF17479">
    <property type="entry name" value="DUF3048_C"/>
    <property type="match status" value="1"/>
</dbReference>
<dbReference type="SUPFAM" id="SSF159774">
    <property type="entry name" value="YerB-like"/>
    <property type="match status" value="1"/>
</dbReference>
<evidence type="ECO:0000259" key="3">
    <source>
        <dbReference type="Pfam" id="PF17479"/>
    </source>
</evidence>